<evidence type="ECO:0000313" key="2">
    <source>
        <dbReference type="EMBL" id="ETO72508.1"/>
    </source>
</evidence>
<name>A0A081A0U7_PHYNI</name>
<accession>A0A081A0U7</accession>
<gene>
    <name evidence="2" type="ORF">F444_11486</name>
</gene>
<dbReference type="AlphaFoldDB" id="A0A081A0U7"/>
<organism evidence="2 3">
    <name type="scientific">Phytophthora nicotianae P1976</name>
    <dbReference type="NCBI Taxonomy" id="1317066"/>
    <lineage>
        <taxon>Eukaryota</taxon>
        <taxon>Sar</taxon>
        <taxon>Stramenopiles</taxon>
        <taxon>Oomycota</taxon>
        <taxon>Peronosporomycetes</taxon>
        <taxon>Peronosporales</taxon>
        <taxon>Peronosporaceae</taxon>
        <taxon>Phytophthora</taxon>
    </lineage>
</organism>
<protein>
    <submittedName>
        <fullName evidence="2">Uncharacterized protein</fullName>
    </submittedName>
</protein>
<comment type="caution">
    <text evidence="2">The sequence shown here is derived from an EMBL/GenBank/DDBJ whole genome shotgun (WGS) entry which is preliminary data.</text>
</comment>
<evidence type="ECO:0000256" key="1">
    <source>
        <dbReference type="SAM" id="MobiDB-lite"/>
    </source>
</evidence>
<feature type="region of interest" description="Disordered" evidence="1">
    <location>
        <begin position="1"/>
        <end position="27"/>
    </location>
</feature>
<sequence>MAAKIEVNQRTSKFWRDKNTGTHPNATTKNLHMYVSCPPRNGWVLSVNTSKES</sequence>
<proteinExistence type="predicted"/>
<reference evidence="2 3" key="1">
    <citation type="submission" date="2013-11" db="EMBL/GenBank/DDBJ databases">
        <title>The Genome Sequence of Phytophthora parasitica P1976.</title>
        <authorList>
            <consortium name="The Broad Institute Genomics Platform"/>
            <person name="Russ C."/>
            <person name="Tyler B."/>
            <person name="Panabieres F."/>
            <person name="Shan W."/>
            <person name="Tripathy S."/>
            <person name="Grunwald N."/>
            <person name="Machado M."/>
            <person name="Johnson C.S."/>
            <person name="Walker B."/>
            <person name="Young S."/>
            <person name="Zeng Q."/>
            <person name="Gargeya S."/>
            <person name="Fitzgerald M."/>
            <person name="Haas B."/>
            <person name="Abouelleil A."/>
            <person name="Allen A.W."/>
            <person name="Alvarado L."/>
            <person name="Arachchi H.M."/>
            <person name="Berlin A.M."/>
            <person name="Chapman S.B."/>
            <person name="Gainer-Dewar J."/>
            <person name="Goldberg J."/>
            <person name="Griggs A."/>
            <person name="Gujja S."/>
            <person name="Hansen M."/>
            <person name="Howarth C."/>
            <person name="Imamovic A."/>
            <person name="Ireland A."/>
            <person name="Larimer J."/>
            <person name="McCowan C."/>
            <person name="Murphy C."/>
            <person name="Pearson M."/>
            <person name="Poon T.W."/>
            <person name="Priest M."/>
            <person name="Roberts A."/>
            <person name="Saif S."/>
            <person name="Shea T."/>
            <person name="Sisk P."/>
            <person name="Sykes S."/>
            <person name="Wortman J."/>
            <person name="Nusbaum C."/>
            <person name="Birren B."/>
        </authorList>
    </citation>
    <scope>NUCLEOTIDE SEQUENCE [LARGE SCALE GENOMIC DNA]</scope>
    <source>
        <strain evidence="2 3">P1976</strain>
    </source>
</reference>
<dbReference type="EMBL" id="ANJA01002064">
    <property type="protein sequence ID" value="ETO72508.1"/>
    <property type="molecule type" value="Genomic_DNA"/>
</dbReference>
<evidence type="ECO:0000313" key="3">
    <source>
        <dbReference type="Proteomes" id="UP000028582"/>
    </source>
</evidence>
<dbReference type="Proteomes" id="UP000028582">
    <property type="component" value="Unassembled WGS sequence"/>
</dbReference>